<dbReference type="EMBL" id="CP019477">
    <property type="protein sequence ID" value="UQC85014.1"/>
    <property type="molecule type" value="Genomic_DNA"/>
</dbReference>
<dbReference type="Proteomes" id="UP000830671">
    <property type="component" value="Chromosome 5"/>
</dbReference>
<dbReference type="AlphaFoldDB" id="A0A9Q8WIV1"/>
<evidence type="ECO:0000256" key="1">
    <source>
        <dbReference type="SAM" id="MobiDB-lite"/>
    </source>
</evidence>
<evidence type="ECO:0000313" key="2">
    <source>
        <dbReference type="EMBL" id="UQC85014.1"/>
    </source>
</evidence>
<gene>
    <name evidence="2" type="ORF">CLUP02_10510</name>
</gene>
<reference evidence="2" key="1">
    <citation type="journal article" date="2021" name="Mol. Plant Microbe Interact.">
        <title>Complete Genome Sequence of the Plant-Pathogenic Fungus Colletotrichum lupini.</title>
        <authorList>
            <person name="Baroncelli R."/>
            <person name="Pensec F."/>
            <person name="Da Lio D."/>
            <person name="Boufleur T."/>
            <person name="Vicente I."/>
            <person name="Sarrocco S."/>
            <person name="Picot A."/>
            <person name="Baraldi E."/>
            <person name="Sukno S."/>
            <person name="Thon M."/>
            <person name="Le Floch G."/>
        </authorList>
    </citation>
    <scope>NUCLEOTIDE SEQUENCE</scope>
    <source>
        <strain evidence="2">IMI 504893</strain>
    </source>
</reference>
<name>A0A9Q8WIV1_9PEZI</name>
<accession>A0A9Q8WIV1</accession>
<protein>
    <submittedName>
        <fullName evidence="2">Uncharacterized protein</fullName>
    </submittedName>
</protein>
<keyword evidence="3" id="KW-1185">Reference proteome</keyword>
<proteinExistence type="predicted"/>
<feature type="region of interest" description="Disordered" evidence="1">
    <location>
        <begin position="20"/>
        <end position="61"/>
    </location>
</feature>
<evidence type="ECO:0000313" key="3">
    <source>
        <dbReference type="Proteomes" id="UP000830671"/>
    </source>
</evidence>
<dbReference type="KEGG" id="clup:CLUP02_10510"/>
<sequence length="154" mass="17394">MFWVGPDVNRRCPVKVVPSVNEARQGLPRGPPVNSSKRPSSTSTERNARREPQQPDQPCDSTKAWFALSIRAATKRNLITTLRSQQDSIIFNRFQPGATLREQAILQRVRSKRILLGLLSHLVTVQWPFLTNEPRPHPRKAFGERKAYATDGAA</sequence>
<dbReference type="RefSeq" id="XP_049146631.1">
    <property type="nucleotide sequence ID" value="XM_049289486.1"/>
</dbReference>
<dbReference type="GeneID" id="73344496"/>
<feature type="compositionally biased region" description="Polar residues" evidence="1">
    <location>
        <begin position="33"/>
        <end position="45"/>
    </location>
</feature>
<organism evidence="2 3">
    <name type="scientific">Colletotrichum lupini</name>
    <dbReference type="NCBI Taxonomy" id="145971"/>
    <lineage>
        <taxon>Eukaryota</taxon>
        <taxon>Fungi</taxon>
        <taxon>Dikarya</taxon>
        <taxon>Ascomycota</taxon>
        <taxon>Pezizomycotina</taxon>
        <taxon>Sordariomycetes</taxon>
        <taxon>Hypocreomycetidae</taxon>
        <taxon>Glomerellales</taxon>
        <taxon>Glomerellaceae</taxon>
        <taxon>Colletotrichum</taxon>
        <taxon>Colletotrichum acutatum species complex</taxon>
    </lineage>
</organism>